<dbReference type="InterPro" id="IPR011706">
    <property type="entry name" value="Cu-oxidase_C"/>
</dbReference>
<dbReference type="PANTHER" id="PTHR11709:SF518">
    <property type="entry name" value="MULTICOPPER OXIDASE"/>
    <property type="match status" value="1"/>
</dbReference>
<evidence type="ECO:0000256" key="2">
    <source>
        <dbReference type="ARBA" id="ARBA00023002"/>
    </source>
</evidence>
<organism evidence="5">
    <name type="scientific">hydrothermal vent metagenome</name>
    <dbReference type="NCBI Taxonomy" id="652676"/>
    <lineage>
        <taxon>unclassified sequences</taxon>
        <taxon>metagenomes</taxon>
        <taxon>ecological metagenomes</taxon>
    </lineage>
</organism>
<dbReference type="InterPro" id="IPR011707">
    <property type="entry name" value="Cu-oxidase-like_N"/>
</dbReference>
<evidence type="ECO:0000259" key="4">
    <source>
        <dbReference type="Pfam" id="PF07732"/>
    </source>
</evidence>
<dbReference type="InterPro" id="IPR002355">
    <property type="entry name" value="Cu_oxidase_Cu_BS"/>
</dbReference>
<dbReference type="AlphaFoldDB" id="A0A3B0WUM1"/>
<dbReference type="InterPro" id="IPR033138">
    <property type="entry name" value="Cu_oxidase_CS"/>
</dbReference>
<evidence type="ECO:0000256" key="1">
    <source>
        <dbReference type="ARBA" id="ARBA00022723"/>
    </source>
</evidence>
<feature type="domain" description="Plastocyanin-like" evidence="4">
    <location>
        <begin position="142"/>
        <end position="219"/>
    </location>
</feature>
<reference evidence="5" key="1">
    <citation type="submission" date="2018-06" db="EMBL/GenBank/DDBJ databases">
        <authorList>
            <person name="Zhirakovskaya E."/>
        </authorList>
    </citation>
    <scope>NUCLEOTIDE SEQUENCE</scope>
</reference>
<evidence type="ECO:0000259" key="3">
    <source>
        <dbReference type="Pfam" id="PF07731"/>
    </source>
</evidence>
<dbReference type="PANTHER" id="PTHR11709">
    <property type="entry name" value="MULTI-COPPER OXIDASE"/>
    <property type="match status" value="1"/>
</dbReference>
<gene>
    <name evidence="5" type="ORF">MNBD_GAMMA11-526</name>
</gene>
<dbReference type="SUPFAM" id="SSF49503">
    <property type="entry name" value="Cupredoxins"/>
    <property type="match status" value="2"/>
</dbReference>
<protein>
    <submittedName>
        <fullName evidence="5">Laccase</fullName>
        <ecNumber evidence="5">1.10.3.2</ecNumber>
    </submittedName>
</protein>
<dbReference type="Pfam" id="PF07731">
    <property type="entry name" value="Cu-oxidase_2"/>
    <property type="match status" value="1"/>
</dbReference>
<dbReference type="InterPro" id="IPR008972">
    <property type="entry name" value="Cupredoxin"/>
</dbReference>
<dbReference type="Gene3D" id="2.60.40.420">
    <property type="entry name" value="Cupredoxins - blue copper proteins"/>
    <property type="match status" value="3"/>
</dbReference>
<dbReference type="InterPro" id="IPR045087">
    <property type="entry name" value="Cu-oxidase_fam"/>
</dbReference>
<dbReference type="EMBL" id="UOFG01000097">
    <property type="protein sequence ID" value="VAW59778.1"/>
    <property type="molecule type" value="Genomic_DNA"/>
</dbReference>
<dbReference type="Pfam" id="PF07732">
    <property type="entry name" value="Cu-oxidase_3"/>
    <property type="match status" value="1"/>
</dbReference>
<keyword evidence="2 5" id="KW-0560">Oxidoreductase</keyword>
<name>A0A3B0WUM1_9ZZZZ</name>
<dbReference type="GO" id="GO:0052716">
    <property type="term" value="F:hydroquinone:oxygen oxidoreductase activity"/>
    <property type="evidence" value="ECO:0007669"/>
    <property type="project" value="UniProtKB-EC"/>
</dbReference>
<proteinExistence type="predicted"/>
<dbReference type="EC" id="1.10.3.2" evidence="5"/>
<evidence type="ECO:0000313" key="5">
    <source>
        <dbReference type="EMBL" id="VAW59778.1"/>
    </source>
</evidence>
<dbReference type="GO" id="GO:0005507">
    <property type="term" value="F:copper ion binding"/>
    <property type="evidence" value="ECO:0007669"/>
    <property type="project" value="InterPro"/>
</dbReference>
<feature type="domain" description="Plastocyanin-like" evidence="3">
    <location>
        <begin position="461"/>
        <end position="554"/>
    </location>
</feature>
<accession>A0A3B0WUM1</accession>
<sequence>MMLKQQFLNTFFISFLLGINACSTVDKTDKAQPSGLTALECSGTEHYQPLREPPSITAVNKIQTDLSARSVYKCVNGKAIKLQSYIDTQAGTDNRPIGPAYILHVNAKKPGPILRIKLSNQLGDSNKTYDCGHHGKDIKVCTNLHTHGFHVSPKGSDDPSVVQSDYVFIKITPATPPVQYQYDIPADHAPGTHWMHAHLHGSTAPQVKNGMAGALILKGELDKTLATEYGIRGEKDKIMLLTQMSTDEDPVPCGKDENGDDITTAINGQCLPSITIRAGDVQRWRFIHAGVSETIHLALKFSDGRKQTLNEFARDGITLNGIQRQKNITLQPGYRSDVLVQFTPEQCHSFPCELYLIDDASEARSSLLGIAESYKKIAKIIIIANNKTTMRMPPSSVFTNPYPWICEPSDFESCSKRLQEKIVQFATLDNDSGGADFTVNNYVYPDTPVGTPIGPPVQQLRLNNKNTWKLWVGEKQTSVASHPFHIHVNPFQLIDEKGFSYWKDTLLVSVDKNKGRENALTVLSHYEDFDGRFVLHCHNLNHEDKGMMMDVVITK</sequence>
<dbReference type="PROSITE" id="PS00079">
    <property type="entry name" value="MULTICOPPER_OXIDASE1"/>
    <property type="match status" value="1"/>
</dbReference>
<keyword evidence="1" id="KW-0479">Metal-binding</keyword>
<dbReference type="PROSITE" id="PS00080">
    <property type="entry name" value="MULTICOPPER_OXIDASE2"/>
    <property type="match status" value="1"/>
</dbReference>